<organism evidence="1 2">
    <name type="scientific">Phlebia brevispora</name>
    <dbReference type="NCBI Taxonomy" id="194682"/>
    <lineage>
        <taxon>Eukaryota</taxon>
        <taxon>Fungi</taxon>
        <taxon>Dikarya</taxon>
        <taxon>Basidiomycota</taxon>
        <taxon>Agaricomycotina</taxon>
        <taxon>Agaricomycetes</taxon>
        <taxon>Polyporales</taxon>
        <taxon>Meruliaceae</taxon>
        <taxon>Phlebia</taxon>
    </lineage>
</organism>
<proteinExistence type="predicted"/>
<accession>A0ACC1T917</accession>
<dbReference type="EMBL" id="JANHOG010000278">
    <property type="protein sequence ID" value="KAJ3556015.1"/>
    <property type="molecule type" value="Genomic_DNA"/>
</dbReference>
<evidence type="ECO:0000313" key="1">
    <source>
        <dbReference type="EMBL" id="KAJ3556015.1"/>
    </source>
</evidence>
<comment type="caution">
    <text evidence="1">The sequence shown here is derived from an EMBL/GenBank/DDBJ whole genome shotgun (WGS) entry which is preliminary data.</text>
</comment>
<name>A0ACC1T917_9APHY</name>
<keyword evidence="2" id="KW-1185">Reference proteome</keyword>
<protein>
    <submittedName>
        <fullName evidence="1">Uncharacterized protein</fullName>
    </submittedName>
</protein>
<reference evidence="1" key="1">
    <citation type="submission" date="2022-07" db="EMBL/GenBank/DDBJ databases">
        <title>Genome Sequence of Phlebia brevispora.</title>
        <authorList>
            <person name="Buettner E."/>
        </authorList>
    </citation>
    <scope>NUCLEOTIDE SEQUENCE</scope>
    <source>
        <strain evidence="1">MPL23</strain>
    </source>
</reference>
<evidence type="ECO:0000313" key="2">
    <source>
        <dbReference type="Proteomes" id="UP001148662"/>
    </source>
</evidence>
<gene>
    <name evidence="1" type="ORF">NM688_g2262</name>
</gene>
<dbReference type="Proteomes" id="UP001148662">
    <property type="component" value="Unassembled WGS sequence"/>
</dbReference>
<sequence>MTDIHDLPEELLAEILGHVLCLPPTLFAGFEYHDFFTSDASYKHLLTVPCPRQLSVLLVCKRWHRIGLPLLYETVVLKTPEHTNSVLNAITETPHLGDAIKRIAISGGVGAPLAALLSLARGVRTLKLQIEVDKEEDVSGICRGLAMVAPSRLMLDVRPMRYFNQKEQEVVNALVSVIPQWTSLTRVDLVRSPDPWFFYALQKSPSLQYLCLSRFEVYSFMKIRPCSDRILALPTFKCVIARDLNPTTAKSQRKEFEKRYPQNVKYIISDQGERLTTLCLVEAWC</sequence>